<keyword evidence="3" id="KW-1185">Reference proteome</keyword>
<comment type="caution">
    <text evidence="2">The sequence shown here is derived from an EMBL/GenBank/DDBJ whole genome shotgun (WGS) entry which is preliminary data.</text>
</comment>
<dbReference type="EMBL" id="JACJID010000001">
    <property type="protein sequence ID" value="MBA8924221.1"/>
    <property type="molecule type" value="Genomic_DNA"/>
</dbReference>
<organism evidence="2 3">
    <name type="scientific">Kutzneria viridogrisea</name>
    <dbReference type="NCBI Taxonomy" id="47990"/>
    <lineage>
        <taxon>Bacteria</taxon>
        <taxon>Bacillati</taxon>
        <taxon>Actinomycetota</taxon>
        <taxon>Actinomycetes</taxon>
        <taxon>Pseudonocardiales</taxon>
        <taxon>Pseudonocardiaceae</taxon>
        <taxon>Kutzneria</taxon>
    </lineage>
</organism>
<feature type="region of interest" description="Disordered" evidence="1">
    <location>
        <begin position="1"/>
        <end position="39"/>
    </location>
</feature>
<gene>
    <name evidence="2" type="ORF">BC739_001418</name>
</gene>
<protein>
    <submittedName>
        <fullName evidence="2">Uncharacterized protein</fullName>
    </submittedName>
</protein>
<evidence type="ECO:0000313" key="3">
    <source>
        <dbReference type="Proteomes" id="UP000517916"/>
    </source>
</evidence>
<reference evidence="2 3" key="1">
    <citation type="submission" date="2020-08" db="EMBL/GenBank/DDBJ databases">
        <title>Genomic Encyclopedia of Archaeal and Bacterial Type Strains, Phase II (KMG-II): from individual species to whole genera.</title>
        <authorList>
            <person name="Goeker M."/>
        </authorList>
    </citation>
    <scope>NUCLEOTIDE SEQUENCE [LARGE SCALE GENOMIC DNA]</scope>
    <source>
        <strain evidence="2 3">DSM 43850</strain>
    </source>
</reference>
<accession>A0ABR6BBH0</accession>
<feature type="compositionally biased region" description="Low complexity" evidence="1">
    <location>
        <begin position="13"/>
        <end position="26"/>
    </location>
</feature>
<feature type="compositionally biased region" description="Polar residues" evidence="1">
    <location>
        <begin position="1"/>
        <end position="12"/>
    </location>
</feature>
<sequence>MEPNTRTSTSAMSDTSTCSTSLTTSSPRQVRAGESGLLR</sequence>
<name>A0ABR6BBH0_9PSEU</name>
<dbReference type="Proteomes" id="UP000517916">
    <property type="component" value="Unassembled WGS sequence"/>
</dbReference>
<evidence type="ECO:0000313" key="2">
    <source>
        <dbReference type="EMBL" id="MBA8924221.1"/>
    </source>
</evidence>
<evidence type="ECO:0000256" key="1">
    <source>
        <dbReference type="SAM" id="MobiDB-lite"/>
    </source>
</evidence>
<proteinExistence type="predicted"/>